<reference evidence="3" key="4">
    <citation type="journal article" date="2015" name="PLoS ONE">
        <title>Comprehensive Evaluation of Toxoplasma gondii VEG and Neospora caninum LIV Genomes with Tachyzoite Stage Transcriptome and Proteome Defines Novel Transcript Features.</title>
        <authorList>
            <person name="Ramaprasad A."/>
            <person name="Mourier T."/>
            <person name="Naeem R."/>
            <person name="Malas T.B."/>
            <person name="Moussa E."/>
            <person name="Panigrahi A."/>
            <person name="Vermont S.J."/>
            <person name="Otto T.D."/>
            <person name="Wastling J."/>
            <person name="Pain A."/>
        </authorList>
    </citation>
    <scope>NUCLEOTIDE SEQUENCE</scope>
    <source>
        <strain evidence="3">Liverpool</strain>
    </source>
</reference>
<feature type="signal peptide" evidence="1">
    <location>
        <begin position="1"/>
        <end position="22"/>
    </location>
</feature>
<evidence type="ECO:0000313" key="3">
    <source>
        <dbReference type="EMBL" id="CEL70542.1"/>
    </source>
</evidence>
<reference evidence="2" key="1">
    <citation type="submission" date="2011-02" db="EMBL/GenBank/DDBJ databases">
        <authorList>
            <person name="Aslett M."/>
        </authorList>
    </citation>
    <scope>NUCLEOTIDE SEQUENCE</scope>
    <source>
        <strain evidence="2">Liverpool</strain>
    </source>
</reference>
<organism evidence="2 4">
    <name type="scientific">Neospora caninum (strain Liverpool)</name>
    <dbReference type="NCBI Taxonomy" id="572307"/>
    <lineage>
        <taxon>Eukaryota</taxon>
        <taxon>Sar</taxon>
        <taxon>Alveolata</taxon>
        <taxon>Apicomplexa</taxon>
        <taxon>Conoidasida</taxon>
        <taxon>Coccidia</taxon>
        <taxon>Eucoccidiorida</taxon>
        <taxon>Eimeriorina</taxon>
        <taxon>Sarcocystidae</taxon>
        <taxon>Neospora</taxon>
    </lineage>
</organism>
<name>F0VQ03_NEOCL</name>
<sequence>MWMCLVASSILLLLSDMQSGQAGGYLGPTVMPQFMSPQRPGNENLPPNTVVAPVAQNIGLQYPPWSGSDADDLEYPTVNVHYDFEPKDWNKKREELRDRIALRRERNKFLANADQDQMDLADVIEGQNSQLQGMSALLVEQALQARNTAAGVVEKKIPEAIKTGTALGTNAMAQIESRLNSMYPPPLHKNKSFSGPHIRSYSATPDIFEHLADELTVM</sequence>
<evidence type="ECO:0000313" key="4">
    <source>
        <dbReference type="Proteomes" id="UP000007494"/>
    </source>
</evidence>
<dbReference type="RefSeq" id="XP_003885826.1">
    <property type="nucleotide sequence ID" value="XM_003885777.1"/>
</dbReference>
<evidence type="ECO:0000256" key="1">
    <source>
        <dbReference type="SAM" id="SignalP"/>
    </source>
</evidence>
<dbReference type="Proteomes" id="UP000007494">
    <property type="component" value="Chromosome XII"/>
</dbReference>
<accession>F0VQ03</accession>
<dbReference type="VEuPathDB" id="ToxoDB:NCLIV_062260"/>
<dbReference type="OrthoDB" id="370995at2759"/>
<feature type="chain" id="PRO_5007655257" evidence="1">
    <location>
        <begin position="23"/>
        <end position="218"/>
    </location>
</feature>
<dbReference type="OMA" id="TNAMAQI"/>
<protein>
    <submittedName>
        <fullName evidence="2">Uncharacterized protein</fullName>
    </submittedName>
</protein>
<proteinExistence type="predicted"/>
<dbReference type="FunCoup" id="F0VQ03">
    <property type="interactions" value="10"/>
</dbReference>
<reference evidence="2" key="2">
    <citation type="submission" date="2011-03" db="EMBL/GenBank/DDBJ databases">
        <title>Comparative genomics and transcriptomics of Neospora caninum and Toxoplasma gondii.</title>
        <authorList>
            <person name="Reid A.J."/>
            <person name="Sohal A."/>
            <person name="Harris D."/>
            <person name="Quail M."/>
            <person name="Sanders M."/>
            <person name="Berriman M."/>
            <person name="Wastling J.M."/>
            <person name="Pain A."/>
        </authorList>
    </citation>
    <scope>NUCLEOTIDE SEQUENCE</scope>
    <source>
        <strain evidence="2">Liverpool</strain>
    </source>
</reference>
<dbReference type="EMBL" id="FR823393">
    <property type="protein sequence ID" value="CBZ55800.1"/>
    <property type="molecule type" value="Genomic_DNA"/>
</dbReference>
<gene>
    <name evidence="3" type="ORF">BN1204_062260</name>
    <name evidence="2" type="ORF">NCLIV_062260</name>
</gene>
<dbReference type="AlphaFoldDB" id="F0VQ03"/>
<dbReference type="GeneID" id="13441231"/>
<evidence type="ECO:0000313" key="2">
    <source>
        <dbReference type="EMBL" id="CBZ55800.1"/>
    </source>
</evidence>
<reference evidence="4" key="3">
    <citation type="journal article" date="2012" name="PLoS Pathog.">
        <title>Comparative genomics of the apicomplexan parasites Toxoplasma gondii and Neospora caninum: Coccidia differing in host range and transmission strategy.</title>
        <authorList>
            <person name="Reid A.J."/>
            <person name="Vermont S.J."/>
            <person name="Cotton J.A."/>
            <person name="Harris D."/>
            <person name="Hill-Cawthorne G.A."/>
            <person name="Konen-Waisman S."/>
            <person name="Latham S.M."/>
            <person name="Mourier T."/>
            <person name="Norton R."/>
            <person name="Quail M.A."/>
            <person name="Sanders M."/>
            <person name="Shanmugam D."/>
            <person name="Sohal A."/>
            <person name="Wasmuth J.D."/>
            <person name="Brunk B."/>
            <person name="Grigg M.E."/>
            <person name="Howard J.C."/>
            <person name="Parkinson J."/>
            <person name="Roos D.S."/>
            <person name="Trees A.J."/>
            <person name="Berriman M."/>
            <person name="Pain A."/>
            <person name="Wastling J.M."/>
        </authorList>
    </citation>
    <scope>NUCLEOTIDE SEQUENCE [LARGE SCALE GENOMIC DNA]</scope>
    <source>
        <strain evidence="4">Liverpool</strain>
    </source>
</reference>
<keyword evidence="1" id="KW-0732">Signal</keyword>
<dbReference type="eggNOG" id="ENOG502R0C4">
    <property type="taxonomic scope" value="Eukaryota"/>
</dbReference>
<dbReference type="InParanoid" id="F0VQ03"/>
<dbReference type="EMBL" id="LN714487">
    <property type="protein sequence ID" value="CEL70542.1"/>
    <property type="molecule type" value="Genomic_DNA"/>
</dbReference>
<keyword evidence="4" id="KW-1185">Reference proteome</keyword>